<evidence type="ECO:0000313" key="9">
    <source>
        <dbReference type="Proteomes" id="UP000467840"/>
    </source>
</evidence>
<feature type="domain" description="Disease resistance R13L4/SHOC-2-like LRR" evidence="7">
    <location>
        <begin position="379"/>
        <end position="553"/>
    </location>
</feature>
<dbReference type="InterPro" id="IPR002182">
    <property type="entry name" value="NB-ARC"/>
</dbReference>
<evidence type="ECO:0000259" key="7">
    <source>
        <dbReference type="Pfam" id="PF23598"/>
    </source>
</evidence>
<dbReference type="SUPFAM" id="SSF52058">
    <property type="entry name" value="L domain-like"/>
    <property type="match status" value="1"/>
</dbReference>
<dbReference type="Pfam" id="PF00931">
    <property type="entry name" value="NB-ARC"/>
    <property type="match status" value="1"/>
</dbReference>
<dbReference type="Pfam" id="PF23598">
    <property type="entry name" value="LRR_14"/>
    <property type="match status" value="1"/>
</dbReference>
<dbReference type="GO" id="GO:0043531">
    <property type="term" value="F:ADP binding"/>
    <property type="evidence" value="ECO:0007669"/>
    <property type="project" value="InterPro"/>
</dbReference>
<keyword evidence="9" id="KW-1185">Reference proteome</keyword>
<dbReference type="AlphaFoldDB" id="A0A6A6LNH8"/>
<dbReference type="PRINTS" id="PR00364">
    <property type="entry name" value="DISEASERSIST"/>
</dbReference>
<keyword evidence="5" id="KW-0067">ATP-binding</keyword>
<organism evidence="8 9">
    <name type="scientific">Hevea brasiliensis</name>
    <name type="common">Para rubber tree</name>
    <name type="synonym">Siphonia brasiliensis</name>
    <dbReference type="NCBI Taxonomy" id="3981"/>
    <lineage>
        <taxon>Eukaryota</taxon>
        <taxon>Viridiplantae</taxon>
        <taxon>Streptophyta</taxon>
        <taxon>Embryophyta</taxon>
        <taxon>Tracheophyta</taxon>
        <taxon>Spermatophyta</taxon>
        <taxon>Magnoliopsida</taxon>
        <taxon>eudicotyledons</taxon>
        <taxon>Gunneridae</taxon>
        <taxon>Pentapetalae</taxon>
        <taxon>rosids</taxon>
        <taxon>fabids</taxon>
        <taxon>Malpighiales</taxon>
        <taxon>Euphorbiaceae</taxon>
        <taxon>Crotonoideae</taxon>
        <taxon>Micrandreae</taxon>
        <taxon>Hevea</taxon>
    </lineage>
</organism>
<dbReference type="PANTHER" id="PTHR33463">
    <property type="entry name" value="NB-ARC DOMAIN-CONTAINING PROTEIN-RELATED"/>
    <property type="match status" value="1"/>
</dbReference>
<dbReference type="Gene3D" id="3.40.50.300">
    <property type="entry name" value="P-loop containing nucleotide triphosphate hydrolases"/>
    <property type="match status" value="1"/>
</dbReference>
<comment type="similarity">
    <text evidence="1">Belongs to the disease resistance NB-LRR family.</text>
</comment>
<keyword evidence="4" id="KW-0611">Plant defense</keyword>
<dbReference type="GO" id="GO:0006952">
    <property type="term" value="P:defense response"/>
    <property type="evidence" value="ECO:0007669"/>
    <property type="project" value="UniProtKB-KW"/>
</dbReference>
<accession>A0A6A6LNH8</accession>
<evidence type="ECO:0000259" key="6">
    <source>
        <dbReference type="Pfam" id="PF00931"/>
    </source>
</evidence>
<evidence type="ECO:0000313" key="8">
    <source>
        <dbReference type="EMBL" id="KAF2301626.1"/>
    </source>
</evidence>
<feature type="domain" description="NB-ARC" evidence="6">
    <location>
        <begin position="46"/>
        <end position="213"/>
    </location>
</feature>
<protein>
    <submittedName>
        <fullName evidence="8">Uncharacterized protein</fullName>
    </submittedName>
</protein>
<dbReference type="Gene3D" id="1.10.8.430">
    <property type="entry name" value="Helical domain of apoptotic protease-activating factors"/>
    <property type="match status" value="1"/>
</dbReference>
<comment type="caution">
    <text evidence="8">The sequence shown here is derived from an EMBL/GenBank/DDBJ whole genome shotgun (WGS) entry which is preliminary data.</text>
</comment>
<proteinExistence type="inferred from homology"/>
<gene>
    <name evidence="8" type="ORF">GH714_028375</name>
</gene>
<dbReference type="InterPro" id="IPR027417">
    <property type="entry name" value="P-loop_NTPase"/>
</dbReference>
<sequence>MFGKSVSRSLKHVVGLMSEGDFKEVVERTLPEPVVVGNVNPTLGTETTLDEAWSYITGDEVRIVGIYGMGGVGKTTLLTKINNRFATISNNFDVVIWAVVSKDLKPEKIQEQIWKRIGFLDKKWKKKSLREKAEDIFHVLSRKKFVLLLDDIWRRVDLEEIGVPLPTRQNRCKIVFTTRSCRVGGQMEAEKMIKVEPLAWEEAWALFQKKVGDIDFDIVPLAQDVAKECSGLPIALITIGRAMASKITKEEWEHALEVLRSPASSLPGMEDEVIQDMEVEVYFEIEKDELVHYWIYENFCARNEAYSIIGTLVGACLLEEKGRHVKMHDVIRDMALLIACKYEKEKHKFFVEAGAQLTRVPEVGKWEVSKRMSLMANSFERIHEVPRCPDLLTLFLSDNRNLSEISDGFFQFMGTLTVLDLSSTNIKKLPVGISKLNSLQYLNLSWTLISQLPIELKMLVNLKYLNLVGNFELNMIPRGVISSLSSLQVLKMYNVGFIWVKKLEDNILREENMLIEELQCLEHLNELSSTIRSVSDLQSYVNAHTLVNCTRALWLNLFPSPQSLNIWWLANMKNLEDMVIIGGSNSEELGVNVVMEEIEAHDAGGGLGNSMISRKTYFNSLHTLTLGGSLRLRDLTWVILAPNLTCLNVQVNEHIEDNKC</sequence>
<evidence type="ECO:0000256" key="2">
    <source>
        <dbReference type="ARBA" id="ARBA00022737"/>
    </source>
</evidence>
<dbReference type="InterPro" id="IPR055414">
    <property type="entry name" value="LRR_R13L4/SHOC2-like"/>
</dbReference>
<dbReference type="FunFam" id="1.10.8.430:FF:000003">
    <property type="entry name" value="Probable disease resistance protein At5g66910"/>
    <property type="match status" value="1"/>
</dbReference>
<dbReference type="InterPro" id="IPR032675">
    <property type="entry name" value="LRR_dom_sf"/>
</dbReference>
<dbReference type="EMBL" id="JAAGAX010000010">
    <property type="protein sequence ID" value="KAF2301626.1"/>
    <property type="molecule type" value="Genomic_DNA"/>
</dbReference>
<dbReference type="FunFam" id="3.40.50.300:FF:001091">
    <property type="entry name" value="Probable disease resistance protein At1g61300"/>
    <property type="match status" value="1"/>
</dbReference>
<keyword evidence="2" id="KW-0677">Repeat</keyword>
<dbReference type="PANTHER" id="PTHR33463:SF220">
    <property type="entry name" value="NB-ARC DOMAIN-CONTAINING PROTEIN"/>
    <property type="match status" value="1"/>
</dbReference>
<evidence type="ECO:0000256" key="5">
    <source>
        <dbReference type="ARBA" id="ARBA00022840"/>
    </source>
</evidence>
<dbReference type="SUPFAM" id="SSF52540">
    <property type="entry name" value="P-loop containing nucleoside triphosphate hydrolases"/>
    <property type="match status" value="1"/>
</dbReference>
<dbReference type="InterPro" id="IPR042197">
    <property type="entry name" value="Apaf_helical"/>
</dbReference>
<reference evidence="8 9" key="1">
    <citation type="journal article" date="2020" name="Mol. Plant">
        <title>The Chromosome-Based Rubber Tree Genome Provides New Insights into Spurge Genome Evolution and Rubber Biosynthesis.</title>
        <authorList>
            <person name="Liu J."/>
            <person name="Shi C."/>
            <person name="Shi C.C."/>
            <person name="Li W."/>
            <person name="Zhang Q.J."/>
            <person name="Zhang Y."/>
            <person name="Li K."/>
            <person name="Lu H.F."/>
            <person name="Shi C."/>
            <person name="Zhu S.T."/>
            <person name="Xiao Z.Y."/>
            <person name="Nan H."/>
            <person name="Yue Y."/>
            <person name="Zhu X.G."/>
            <person name="Wu Y."/>
            <person name="Hong X.N."/>
            <person name="Fan G.Y."/>
            <person name="Tong Y."/>
            <person name="Zhang D."/>
            <person name="Mao C.L."/>
            <person name="Liu Y.L."/>
            <person name="Hao S.J."/>
            <person name="Liu W.Q."/>
            <person name="Lv M.Q."/>
            <person name="Zhang H.B."/>
            <person name="Liu Y."/>
            <person name="Hu-Tang G.R."/>
            <person name="Wang J.P."/>
            <person name="Wang J.H."/>
            <person name="Sun Y.H."/>
            <person name="Ni S.B."/>
            <person name="Chen W.B."/>
            <person name="Zhang X.C."/>
            <person name="Jiao Y.N."/>
            <person name="Eichler E.E."/>
            <person name="Li G.H."/>
            <person name="Liu X."/>
            <person name="Gao L.Z."/>
        </authorList>
    </citation>
    <scope>NUCLEOTIDE SEQUENCE [LARGE SCALE GENOMIC DNA]</scope>
    <source>
        <strain evidence="9">cv. GT1</strain>
        <tissue evidence="8">Leaf</tissue>
    </source>
</reference>
<name>A0A6A6LNH8_HEVBR</name>
<keyword evidence="3" id="KW-0547">Nucleotide-binding</keyword>
<dbReference type="GO" id="GO:0005524">
    <property type="term" value="F:ATP binding"/>
    <property type="evidence" value="ECO:0007669"/>
    <property type="project" value="UniProtKB-KW"/>
</dbReference>
<evidence type="ECO:0000256" key="3">
    <source>
        <dbReference type="ARBA" id="ARBA00022741"/>
    </source>
</evidence>
<evidence type="ECO:0000256" key="4">
    <source>
        <dbReference type="ARBA" id="ARBA00022821"/>
    </source>
</evidence>
<dbReference type="Gene3D" id="3.80.10.10">
    <property type="entry name" value="Ribonuclease Inhibitor"/>
    <property type="match status" value="1"/>
</dbReference>
<evidence type="ECO:0000256" key="1">
    <source>
        <dbReference type="ARBA" id="ARBA00008894"/>
    </source>
</evidence>
<dbReference type="Proteomes" id="UP000467840">
    <property type="component" value="Chromosome 4"/>
</dbReference>
<dbReference type="InterPro" id="IPR050905">
    <property type="entry name" value="Plant_NBS-LRR"/>
</dbReference>